<dbReference type="PANTHER" id="PTHR43312:SF1">
    <property type="entry name" value="NADP-DEPENDENT OXIDOREDUCTASE DOMAIN-CONTAINING PROTEIN"/>
    <property type="match status" value="1"/>
</dbReference>
<dbReference type="GO" id="GO:0016491">
    <property type="term" value="F:oxidoreductase activity"/>
    <property type="evidence" value="ECO:0007669"/>
    <property type="project" value="UniProtKB-KW"/>
</dbReference>
<evidence type="ECO:0000313" key="3">
    <source>
        <dbReference type="Proteomes" id="UP001431776"/>
    </source>
</evidence>
<dbReference type="PROSITE" id="PS51318">
    <property type="entry name" value="TAT"/>
    <property type="match status" value="1"/>
</dbReference>
<evidence type="ECO:0000313" key="2">
    <source>
        <dbReference type="EMBL" id="MDI6449781.1"/>
    </source>
</evidence>
<dbReference type="Gene3D" id="3.20.20.100">
    <property type="entry name" value="NADP-dependent oxidoreductase domain"/>
    <property type="match status" value="1"/>
</dbReference>
<dbReference type="EMBL" id="JASCXX010000013">
    <property type="protein sequence ID" value="MDI6449781.1"/>
    <property type="molecule type" value="Genomic_DNA"/>
</dbReference>
<dbReference type="CDD" id="cd19100">
    <property type="entry name" value="AKR_unchar"/>
    <property type="match status" value="1"/>
</dbReference>
<dbReference type="RefSeq" id="WP_349245190.1">
    <property type="nucleotide sequence ID" value="NZ_JASCXX010000013.1"/>
</dbReference>
<gene>
    <name evidence="2" type="ORF">QJ522_12050</name>
</gene>
<reference evidence="2" key="1">
    <citation type="submission" date="2023-05" db="EMBL/GenBank/DDBJ databases">
        <title>Anaerotaeda fermentans gen. nov., sp. nov., a novel anaerobic planctomycete of the new family within the order Sedimentisphaerales isolated from Taman Peninsula, Russia.</title>
        <authorList>
            <person name="Khomyakova M.A."/>
            <person name="Merkel A.Y."/>
            <person name="Slobodkin A.I."/>
        </authorList>
    </citation>
    <scope>NUCLEOTIDE SEQUENCE</scope>
    <source>
        <strain evidence="2">M17dextr</strain>
    </source>
</reference>
<dbReference type="AlphaFoldDB" id="A0AAW6TVL5"/>
<name>A0AAW6TVL5_9BACT</name>
<keyword evidence="2" id="KW-0560">Oxidoreductase</keyword>
<accession>A0AAW6TVL5</accession>
<dbReference type="InterPro" id="IPR023210">
    <property type="entry name" value="NADP_OxRdtase_dom"/>
</dbReference>
<comment type="caution">
    <text evidence="2">The sequence shown here is derived from an EMBL/GenBank/DDBJ whole genome shotgun (WGS) entry which is preliminary data.</text>
</comment>
<keyword evidence="3" id="KW-1185">Reference proteome</keyword>
<dbReference type="InterPro" id="IPR020471">
    <property type="entry name" value="AKR"/>
</dbReference>
<organism evidence="2 3">
    <name type="scientific">Anaerobaca lacustris</name>
    <dbReference type="NCBI Taxonomy" id="3044600"/>
    <lineage>
        <taxon>Bacteria</taxon>
        <taxon>Pseudomonadati</taxon>
        <taxon>Planctomycetota</taxon>
        <taxon>Phycisphaerae</taxon>
        <taxon>Sedimentisphaerales</taxon>
        <taxon>Anaerobacaceae</taxon>
        <taxon>Anaerobaca</taxon>
    </lineage>
</organism>
<dbReference type="Pfam" id="PF00248">
    <property type="entry name" value="Aldo_ket_red"/>
    <property type="match status" value="1"/>
</dbReference>
<protein>
    <submittedName>
        <fullName evidence="2">Aldo/keto reductase</fullName>
        <ecNumber evidence="2">1.1.1.-</ecNumber>
    </submittedName>
</protein>
<dbReference type="SUPFAM" id="SSF51430">
    <property type="entry name" value="NAD(P)-linked oxidoreductase"/>
    <property type="match status" value="1"/>
</dbReference>
<dbReference type="Proteomes" id="UP001431776">
    <property type="component" value="Unassembled WGS sequence"/>
</dbReference>
<dbReference type="EC" id="1.1.1.-" evidence="2"/>
<dbReference type="InterPro" id="IPR053135">
    <property type="entry name" value="AKR2_Oxidoreductase"/>
</dbReference>
<dbReference type="InterPro" id="IPR006311">
    <property type="entry name" value="TAT_signal"/>
</dbReference>
<sequence length="342" mass="37512">MERRAFLKAIGTVAGSYALGAGPLSPAQGAGLAEEQLGLPRRILGRTGERISVVGFPGLALANYDQEQGTASLHRAFDHGVNYFDVAPAYGRDGDAEIKMGIGLQGIDRSRIFLACKTKMRDKDGARKELERSLKRLKTDYFDLYQMHAIFTEEEVKQALGPGGAIETFLKAKEEGKVRHFGFSAHTTVGALAALNGFAFDAVMFPLSFVDYFATGFGKDVVECANEKGAAVVAIKAMSKGSWPQGAERTRKWWYRTTETQKEIDLATRFSLSLPGVVASIPPSWLDLLDKAVEAGRSPGPITEIELLELRTMAKDCQPLFREEERRVAARHIDPDCPHYPA</sequence>
<feature type="domain" description="NADP-dependent oxidoreductase" evidence="1">
    <location>
        <begin position="64"/>
        <end position="250"/>
    </location>
</feature>
<dbReference type="InterPro" id="IPR036812">
    <property type="entry name" value="NAD(P)_OxRdtase_dom_sf"/>
</dbReference>
<dbReference type="PRINTS" id="PR00069">
    <property type="entry name" value="ALDKETRDTASE"/>
</dbReference>
<proteinExistence type="predicted"/>
<dbReference type="PANTHER" id="PTHR43312">
    <property type="entry name" value="D-THREO-ALDOSE 1-DEHYDROGENASE"/>
    <property type="match status" value="1"/>
</dbReference>
<evidence type="ECO:0000259" key="1">
    <source>
        <dbReference type="Pfam" id="PF00248"/>
    </source>
</evidence>